<evidence type="ECO:0000313" key="3">
    <source>
        <dbReference type="Proteomes" id="UP000093276"/>
    </source>
</evidence>
<dbReference type="KEGG" id="fjg:BB050_00452"/>
<gene>
    <name evidence="1" type="ORF">BB050_00452</name>
    <name evidence="2" type="ORF">SAMN02927916_1720</name>
</gene>
<dbReference type="Proteomes" id="UP000199307">
    <property type="component" value="Unassembled WGS sequence"/>
</dbReference>
<dbReference type="AlphaFoldDB" id="A0AAC9GGV3"/>
<dbReference type="EMBL" id="CP016907">
    <property type="protein sequence ID" value="AOC93608.1"/>
    <property type="molecule type" value="Genomic_DNA"/>
</dbReference>
<dbReference type="Gene3D" id="1.10.760.10">
    <property type="entry name" value="Cytochrome c-like domain"/>
    <property type="match status" value="1"/>
</dbReference>
<reference evidence="2 4" key="2">
    <citation type="submission" date="2016-10" db="EMBL/GenBank/DDBJ databases">
        <authorList>
            <person name="Varghese N."/>
            <person name="Submissions S."/>
        </authorList>
    </citation>
    <scope>NUCLEOTIDE SEQUENCE [LARGE SCALE GENOMIC DNA]</scope>
    <source>
        <strain evidence="2 4">CGMCC 1.6859</strain>
    </source>
</reference>
<protein>
    <submittedName>
        <fullName evidence="2">Dihaem cytochrome c</fullName>
    </submittedName>
</protein>
<evidence type="ECO:0000313" key="1">
    <source>
        <dbReference type="EMBL" id="AOC93608.1"/>
    </source>
</evidence>
<name>A0AAC9GGV3_9FLAO</name>
<proteinExistence type="predicted"/>
<dbReference type="GO" id="GO:0020037">
    <property type="term" value="F:heme binding"/>
    <property type="evidence" value="ECO:0007669"/>
    <property type="project" value="InterPro"/>
</dbReference>
<reference evidence="1 3" key="1">
    <citation type="submission" date="2016-08" db="EMBL/GenBank/DDBJ databases">
        <title>Complete genome sequence of Flavobacterium johnsoniae strain GSE09, a volatile-producing biocontrol agent isolated from cucumber (Cucumis sativus).</title>
        <authorList>
            <person name="Jeong J.-J."/>
            <person name="Oh J.Y."/>
            <person name="Jim Y.J."/>
            <person name="Sang M.K."/>
            <person name="Kim K.D."/>
        </authorList>
    </citation>
    <scope>NUCLEOTIDE SEQUENCE [LARGE SCALE GENOMIC DNA]</scope>
    <source>
        <strain evidence="1 3">GSE09</strain>
    </source>
</reference>
<dbReference type="EMBL" id="FMVC01000002">
    <property type="protein sequence ID" value="SCY28341.1"/>
    <property type="molecule type" value="Genomic_DNA"/>
</dbReference>
<evidence type="ECO:0000313" key="4">
    <source>
        <dbReference type="Proteomes" id="UP000199307"/>
    </source>
</evidence>
<dbReference type="GO" id="GO:0009055">
    <property type="term" value="F:electron transfer activity"/>
    <property type="evidence" value="ECO:0007669"/>
    <property type="project" value="InterPro"/>
</dbReference>
<dbReference type="Proteomes" id="UP000093276">
    <property type="component" value="Chromosome"/>
</dbReference>
<organism evidence="1 3">
    <name type="scientific">Flavobacterium anhuiense</name>
    <dbReference type="NCBI Taxonomy" id="459526"/>
    <lineage>
        <taxon>Bacteria</taxon>
        <taxon>Pseudomonadati</taxon>
        <taxon>Bacteroidota</taxon>
        <taxon>Flavobacteriia</taxon>
        <taxon>Flavobacteriales</taxon>
        <taxon>Flavobacteriaceae</taxon>
        <taxon>Flavobacterium</taxon>
    </lineage>
</organism>
<dbReference type="InterPro" id="IPR018588">
    <property type="entry name" value="Dihaem_cytochrome-c"/>
</dbReference>
<keyword evidence="4" id="KW-1185">Reference proteome</keyword>
<sequence length="114" mass="12795">MPYGIFLYLLYKIKTMKNFLILAGLALFVVSCGTQKKAAVASTPAEAPKTVALTPELETGKNLYDNSCARCHKLYEPKKFTKEEWTPILVRMGKKAKLDETQMASITNYIDSQL</sequence>
<dbReference type="InterPro" id="IPR036909">
    <property type="entry name" value="Cyt_c-like_dom_sf"/>
</dbReference>
<accession>A0AAC9GGV3</accession>
<dbReference type="SUPFAM" id="SSF46626">
    <property type="entry name" value="Cytochrome c"/>
    <property type="match status" value="1"/>
</dbReference>
<dbReference type="Pfam" id="PF09626">
    <property type="entry name" value="DHC"/>
    <property type="match status" value="1"/>
</dbReference>
<evidence type="ECO:0000313" key="2">
    <source>
        <dbReference type="EMBL" id="SCY28341.1"/>
    </source>
</evidence>